<comment type="caution">
    <text evidence="1">The sequence shown here is derived from an EMBL/GenBank/DDBJ whole genome shotgun (WGS) entry which is preliminary data.</text>
</comment>
<name>A0ACC6PIU4_9BACL</name>
<evidence type="ECO:0000313" key="1">
    <source>
        <dbReference type="EMBL" id="MEJ8306762.1"/>
    </source>
</evidence>
<dbReference type="EMBL" id="JBBKAR010000056">
    <property type="protein sequence ID" value="MEJ8306762.1"/>
    <property type="molecule type" value="Genomic_DNA"/>
</dbReference>
<gene>
    <name evidence="1" type="ORF">WKI47_22885</name>
</gene>
<reference evidence="1" key="1">
    <citation type="submission" date="2024-03" db="EMBL/GenBank/DDBJ databases">
        <title>Whole genome sequecning of epiphytes from Marcgravia umbellata leaves.</title>
        <authorList>
            <person name="Kumar G."/>
            <person name="Savka M.A."/>
        </authorList>
    </citation>
    <scope>NUCLEOTIDE SEQUENCE</scope>
    <source>
        <strain evidence="1">RIT_BL5</strain>
    </source>
</reference>
<protein>
    <submittedName>
        <fullName evidence="1">VWA domain-containing protein</fullName>
    </submittedName>
</protein>
<organism evidence="1 2">
    <name type="scientific">Saccharibacillus sacchari</name>
    <dbReference type="NCBI Taxonomy" id="456493"/>
    <lineage>
        <taxon>Bacteria</taxon>
        <taxon>Bacillati</taxon>
        <taxon>Bacillota</taxon>
        <taxon>Bacilli</taxon>
        <taxon>Bacillales</taxon>
        <taxon>Paenibacillaceae</taxon>
        <taxon>Saccharibacillus</taxon>
    </lineage>
</organism>
<sequence length="670" mass="70872">MGIGSWAGLWFALGIPLILMMYLLKRKFIDTPVPSHLLWRRVLENTEANRPWQKLRNRLLMWLQILAAALLAFALMRPFLWTDAGTGGTLVVVADVSASMSAIYASEPGDSETAVAPTRLDILKSEILADTRQADGDLTLIRMGGSPQVVASAADDQASWNRAVEELEPDYARTSYREAISLASAVAEGQQDARIIVYTDGQWSERVEDLPVSVPVEVRRIGGERYRNASIEQFGTDGNRAVGVVANTGNSVLEVGVELSGDGRAQGKETLALQPGERQTVTFDRAEAAEVYRLSLAGLSDDYAADDDAFAFPESGGAVKVLLLSDGNLFLEKALRLSGAEVTRLDLSGNAPTADTEASDTEEGAGKTESTAPPLPEEQPDIVVVEGELPASLRSGTWGQWLGNAARWTIGGKEEAGQPGNRRVELTAHPITRYLSLTEPYFGPLTEGRPAGLQTLLSIGGRPAIAAGTENGQRALWFGFNLQSGDLPLNSEFPVLVSNATTWLSGGRGGGLGRAISGAVVEVPIATGAESALWRPLQGAAFEKNGGATQAVNGNPTSGSGEHAGLASSQVAPSVPGLYAFEQSGNGLEEAPVYLLDVRADASESTAPTAENPVFGAMAATGTTGVSDDMAPNTANGDHRSRLPLTIPLAALIIAIMLTEWGVYRRGRSI</sequence>
<evidence type="ECO:0000313" key="2">
    <source>
        <dbReference type="Proteomes" id="UP001380953"/>
    </source>
</evidence>
<proteinExistence type="predicted"/>
<keyword evidence="2" id="KW-1185">Reference proteome</keyword>
<accession>A0ACC6PIU4</accession>
<dbReference type="Proteomes" id="UP001380953">
    <property type="component" value="Unassembled WGS sequence"/>
</dbReference>